<keyword evidence="2" id="KW-1185">Reference proteome</keyword>
<dbReference type="EMBL" id="CM023470">
    <property type="protein sequence ID" value="KAH7978252.1"/>
    <property type="molecule type" value="Genomic_DNA"/>
</dbReference>
<protein>
    <submittedName>
        <fullName evidence="1">Uncharacterized protein</fullName>
    </submittedName>
</protein>
<accession>A0ACB8DUF9</accession>
<evidence type="ECO:0000313" key="1">
    <source>
        <dbReference type="EMBL" id="KAH7978252.1"/>
    </source>
</evidence>
<evidence type="ECO:0000313" key="2">
    <source>
        <dbReference type="Proteomes" id="UP000821865"/>
    </source>
</evidence>
<proteinExistence type="predicted"/>
<comment type="caution">
    <text evidence="1">The sequence shown here is derived from an EMBL/GenBank/DDBJ whole genome shotgun (WGS) entry which is preliminary data.</text>
</comment>
<organism evidence="1 2">
    <name type="scientific">Dermacentor silvarum</name>
    <name type="common">Tick</name>
    <dbReference type="NCBI Taxonomy" id="543639"/>
    <lineage>
        <taxon>Eukaryota</taxon>
        <taxon>Metazoa</taxon>
        <taxon>Ecdysozoa</taxon>
        <taxon>Arthropoda</taxon>
        <taxon>Chelicerata</taxon>
        <taxon>Arachnida</taxon>
        <taxon>Acari</taxon>
        <taxon>Parasitiformes</taxon>
        <taxon>Ixodida</taxon>
        <taxon>Ixodoidea</taxon>
        <taxon>Ixodidae</taxon>
        <taxon>Rhipicephalinae</taxon>
        <taxon>Dermacentor</taxon>
    </lineage>
</organism>
<dbReference type="Proteomes" id="UP000821865">
    <property type="component" value="Chromosome 1"/>
</dbReference>
<sequence length="180" mass="20365">MFRSGELNRDMFLVIRRQAPLVNRELRDSLDTPASQDQRAVEEIQACRDLSFLDHREYQDPGDKTVNEATRVKRGHLENRDSPVSLDSKAKEVLKDNVAAPLRAIFSRRLEVSKETQASQEPTDCQAFPATKASRESTANRETMGFRDSRDFQATPAPEVSPATKDSKAGLLTTIWMRTQ</sequence>
<reference evidence="1" key="1">
    <citation type="submission" date="2020-05" db="EMBL/GenBank/DDBJ databases">
        <title>Large-scale comparative analyses of tick genomes elucidate their genetic diversity and vector capacities.</title>
        <authorList>
            <person name="Jia N."/>
            <person name="Wang J."/>
            <person name="Shi W."/>
            <person name="Du L."/>
            <person name="Sun Y."/>
            <person name="Zhan W."/>
            <person name="Jiang J."/>
            <person name="Wang Q."/>
            <person name="Zhang B."/>
            <person name="Ji P."/>
            <person name="Sakyi L.B."/>
            <person name="Cui X."/>
            <person name="Yuan T."/>
            <person name="Jiang B."/>
            <person name="Yang W."/>
            <person name="Lam T.T.-Y."/>
            <person name="Chang Q."/>
            <person name="Ding S."/>
            <person name="Wang X."/>
            <person name="Zhu J."/>
            <person name="Ruan X."/>
            <person name="Zhao L."/>
            <person name="Wei J."/>
            <person name="Que T."/>
            <person name="Du C."/>
            <person name="Cheng J."/>
            <person name="Dai P."/>
            <person name="Han X."/>
            <person name="Huang E."/>
            <person name="Gao Y."/>
            <person name="Liu J."/>
            <person name="Shao H."/>
            <person name="Ye R."/>
            <person name="Li L."/>
            <person name="Wei W."/>
            <person name="Wang X."/>
            <person name="Wang C."/>
            <person name="Yang T."/>
            <person name="Huo Q."/>
            <person name="Li W."/>
            <person name="Guo W."/>
            <person name="Chen H."/>
            <person name="Zhou L."/>
            <person name="Ni X."/>
            <person name="Tian J."/>
            <person name="Zhou Y."/>
            <person name="Sheng Y."/>
            <person name="Liu T."/>
            <person name="Pan Y."/>
            <person name="Xia L."/>
            <person name="Li J."/>
            <person name="Zhao F."/>
            <person name="Cao W."/>
        </authorList>
    </citation>
    <scope>NUCLEOTIDE SEQUENCE</scope>
    <source>
        <strain evidence="1">Dsil-2018</strain>
    </source>
</reference>
<gene>
    <name evidence="1" type="ORF">HPB49_004915</name>
</gene>
<name>A0ACB8DUF9_DERSI</name>